<evidence type="ECO:0000313" key="5">
    <source>
        <dbReference type="EMBL" id="RDG36979.1"/>
    </source>
</evidence>
<dbReference type="InterPro" id="IPR036378">
    <property type="entry name" value="FAS1_dom_sf"/>
</dbReference>
<dbReference type="GO" id="GO:0030198">
    <property type="term" value="P:extracellular matrix organization"/>
    <property type="evidence" value="ECO:0007669"/>
    <property type="project" value="TreeGrafter"/>
</dbReference>
<protein>
    <submittedName>
        <fullName evidence="5">Fasciclin domain-containing protein</fullName>
    </submittedName>
</protein>
<evidence type="ECO:0000313" key="6">
    <source>
        <dbReference type="Proteomes" id="UP000253741"/>
    </source>
</evidence>
<reference evidence="5 6" key="1">
    <citation type="submission" date="2018-07" db="EMBL/GenBank/DDBJ databases">
        <title>Streptomyces species from bats.</title>
        <authorList>
            <person name="Dunlap C."/>
        </authorList>
    </citation>
    <scope>NUCLEOTIDE SEQUENCE [LARGE SCALE GENOMIC DNA]</scope>
    <source>
        <strain evidence="5 6">AC230</strain>
    </source>
</reference>
<dbReference type="AlphaFoldDB" id="A0A370B9C2"/>
<proteinExistence type="predicted"/>
<evidence type="ECO:0000259" key="4">
    <source>
        <dbReference type="PROSITE" id="PS50213"/>
    </source>
</evidence>
<dbReference type="GO" id="GO:0005615">
    <property type="term" value="C:extracellular space"/>
    <property type="evidence" value="ECO:0007669"/>
    <property type="project" value="TreeGrafter"/>
</dbReference>
<dbReference type="SUPFAM" id="SSF82153">
    <property type="entry name" value="FAS1 domain"/>
    <property type="match status" value="1"/>
</dbReference>
<keyword evidence="1 3" id="KW-0732">Signal</keyword>
<comment type="caution">
    <text evidence="5">The sequence shown here is derived from an EMBL/GenBank/DDBJ whole genome shotgun (WGS) entry which is preliminary data.</text>
</comment>
<dbReference type="InterPro" id="IPR050904">
    <property type="entry name" value="Adhesion/Biosynth-related"/>
</dbReference>
<dbReference type="PROSITE" id="PS50213">
    <property type="entry name" value="FAS1"/>
    <property type="match status" value="1"/>
</dbReference>
<dbReference type="FunFam" id="2.30.180.10:FF:000019">
    <property type="entry name" value="Cell surface lipoprotein"/>
    <property type="match status" value="1"/>
</dbReference>
<dbReference type="InterPro" id="IPR000782">
    <property type="entry name" value="FAS1_domain"/>
</dbReference>
<feature type="region of interest" description="Disordered" evidence="2">
    <location>
        <begin position="31"/>
        <end position="92"/>
    </location>
</feature>
<feature type="chain" id="PRO_5016876729" evidence="3">
    <location>
        <begin position="33"/>
        <end position="218"/>
    </location>
</feature>
<evidence type="ECO:0000256" key="1">
    <source>
        <dbReference type="ARBA" id="ARBA00022729"/>
    </source>
</evidence>
<dbReference type="SMART" id="SM00554">
    <property type="entry name" value="FAS1"/>
    <property type="match status" value="1"/>
</dbReference>
<dbReference type="GO" id="GO:0050839">
    <property type="term" value="F:cell adhesion molecule binding"/>
    <property type="evidence" value="ECO:0007669"/>
    <property type="project" value="TreeGrafter"/>
</dbReference>
<evidence type="ECO:0000256" key="3">
    <source>
        <dbReference type="SAM" id="SignalP"/>
    </source>
</evidence>
<gene>
    <name evidence="5" type="ORF">DVH02_17025</name>
</gene>
<dbReference type="OrthoDB" id="9800666at2"/>
<feature type="compositionally biased region" description="Low complexity" evidence="2">
    <location>
        <begin position="32"/>
        <end position="62"/>
    </location>
</feature>
<keyword evidence="6" id="KW-1185">Reference proteome</keyword>
<evidence type="ECO:0000256" key="2">
    <source>
        <dbReference type="SAM" id="MobiDB-lite"/>
    </source>
</evidence>
<dbReference type="Proteomes" id="UP000253741">
    <property type="component" value="Unassembled WGS sequence"/>
</dbReference>
<sequence>MKPNRIRTTVVAVAVAAALPVSLGAMAPQALAATPTPSTPSSTGASTSPSPSSSESTSPGAAVPFGPDCSSVPKTGSGSLKEMAKEKVATAASHNPQLATLVTALKKAGLTDTLNSSKHLTVFAPTNAAFEKVPKAQLAKLLADKAELAKVLKYHVVDKTVTPDELPKGTFKTLEGTDLTTSGSGSTFKVNDTADIVCGNIKTENATVYLVDSVLMPK</sequence>
<dbReference type="PANTHER" id="PTHR10900">
    <property type="entry name" value="PERIOSTIN-RELATED"/>
    <property type="match status" value="1"/>
</dbReference>
<name>A0A370B9C2_9ACTN</name>
<organism evidence="5 6">
    <name type="scientific">Streptomyces corynorhini</name>
    <dbReference type="NCBI Taxonomy" id="2282652"/>
    <lineage>
        <taxon>Bacteria</taxon>
        <taxon>Bacillati</taxon>
        <taxon>Actinomycetota</taxon>
        <taxon>Actinomycetes</taxon>
        <taxon>Kitasatosporales</taxon>
        <taxon>Streptomycetaceae</taxon>
        <taxon>Streptomyces</taxon>
    </lineage>
</organism>
<dbReference type="GO" id="GO:0007155">
    <property type="term" value="P:cell adhesion"/>
    <property type="evidence" value="ECO:0007669"/>
    <property type="project" value="TreeGrafter"/>
</dbReference>
<dbReference type="GO" id="GO:0031012">
    <property type="term" value="C:extracellular matrix"/>
    <property type="evidence" value="ECO:0007669"/>
    <property type="project" value="TreeGrafter"/>
</dbReference>
<dbReference type="Pfam" id="PF02469">
    <property type="entry name" value="Fasciclin"/>
    <property type="match status" value="1"/>
</dbReference>
<dbReference type="PANTHER" id="PTHR10900:SF77">
    <property type="entry name" value="FI19380P1"/>
    <property type="match status" value="1"/>
</dbReference>
<accession>A0A370B9C2</accession>
<dbReference type="Gene3D" id="2.30.180.10">
    <property type="entry name" value="FAS1 domain"/>
    <property type="match status" value="1"/>
</dbReference>
<feature type="domain" description="FAS1" evidence="4">
    <location>
        <begin position="85"/>
        <end position="215"/>
    </location>
</feature>
<feature type="signal peptide" evidence="3">
    <location>
        <begin position="1"/>
        <end position="32"/>
    </location>
</feature>
<dbReference type="EMBL" id="QQNA01000124">
    <property type="protein sequence ID" value="RDG36979.1"/>
    <property type="molecule type" value="Genomic_DNA"/>
</dbReference>
<dbReference type="RefSeq" id="WP_114624667.1">
    <property type="nucleotide sequence ID" value="NZ_QQNA01000124.1"/>
</dbReference>